<dbReference type="OrthoDB" id="77607at2759"/>
<evidence type="ECO:0000256" key="3">
    <source>
        <dbReference type="ARBA" id="ARBA00022723"/>
    </source>
</evidence>
<keyword evidence="4" id="KW-0863">Zinc-finger</keyword>
<gene>
    <name evidence="9" type="ORF">BSL78_26506</name>
</gene>
<keyword evidence="6" id="KW-0539">Nucleus</keyword>
<feature type="region of interest" description="Disordered" evidence="7">
    <location>
        <begin position="197"/>
        <end position="217"/>
    </location>
</feature>
<proteinExistence type="predicted"/>
<keyword evidence="10" id="KW-1185">Reference proteome</keyword>
<dbReference type="PANTHER" id="PTHR13278">
    <property type="entry name" value="ZINC FINGER PROTEIN 830"/>
    <property type="match status" value="1"/>
</dbReference>
<keyword evidence="2" id="KW-0217">Developmental protein</keyword>
<evidence type="ECO:0000256" key="6">
    <source>
        <dbReference type="ARBA" id="ARBA00023242"/>
    </source>
</evidence>
<evidence type="ECO:0000256" key="2">
    <source>
        <dbReference type="ARBA" id="ARBA00022473"/>
    </source>
</evidence>
<dbReference type="GO" id="GO:0044773">
    <property type="term" value="P:mitotic DNA damage checkpoint signaling"/>
    <property type="evidence" value="ECO:0007669"/>
    <property type="project" value="TreeGrafter"/>
</dbReference>
<evidence type="ECO:0000256" key="1">
    <source>
        <dbReference type="ARBA" id="ARBA00004324"/>
    </source>
</evidence>
<keyword evidence="5" id="KW-0862">Zinc</keyword>
<dbReference type="Pfam" id="PF23406">
    <property type="entry name" value="ZNF380_CC"/>
    <property type="match status" value="1"/>
</dbReference>
<evidence type="ECO:0000259" key="8">
    <source>
        <dbReference type="Pfam" id="PF23406"/>
    </source>
</evidence>
<dbReference type="EMBL" id="MRZV01001637">
    <property type="protein sequence ID" value="PIK36671.1"/>
    <property type="molecule type" value="Genomic_DNA"/>
</dbReference>
<evidence type="ECO:0000313" key="10">
    <source>
        <dbReference type="Proteomes" id="UP000230750"/>
    </source>
</evidence>
<feature type="compositionally biased region" description="Basic and acidic residues" evidence="7">
    <location>
        <begin position="89"/>
        <end position="102"/>
    </location>
</feature>
<feature type="region of interest" description="Disordered" evidence="7">
    <location>
        <begin position="1"/>
        <end position="120"/>
    </location>
</feature>
<evidence type="ECO:0000256" key="7">
    <source>
        <dbReference type="SAM" id="MobiDB-lite"/>
    </source>
</evidence>
<dbReference type="PANTHER" id="PTHR13278:SF0">
    <property type="entry name" value="ZINC FINGER PROTEIN 830"/>
    <property type="match status" value="1"/>
</dbReference>
<sequence>MRTYRGRNTKQNIENFKSKSTPVVKTTNQQHPEEDKPTLPTSSKLKRKAEAEEVEIPVPKKLAAKVTSTPSYHVSSAHQSKAEKKQKKREAQLDTTKQEKIAESSTPGMKTSIPEGFFDDPTVDAKVRKVEVKNTAEEEWVKFQKEMEQQQQASQVILEADEAASQVSRNITEIDEQIQRFANVEKLRDKQDEWKAQKLRKQNMSHEDSGGSEDEEDYAEFLDWRSKGAFK</sequence>
<evidence type="ECO:0000313" key="9">
    <source>
        <dbReference type="EMBL" id="PIK36671.1"/>
    </source>
</evidence>
<dbReference type="GO" id="GO:0005681">
    <property type="term" value="C:spliceosomal complex"/>
    <property type="evidence" value="ECO:0007669"/>
    <property type="project" value="InterPro"/>
</dbReference>
<accession>A0A2G8JLM6</accession>
<dbReference type="InterPro" id="IPR040050">
    <property type="entry name" value="ZNF830-like"/>
</dbReference>
<evidence type="ECO:0000256" key="5">
    <source>
        <dbReference type="ARBA" id="ARBA00022833"/>
    </source>
</evidence>
<feature type="domain" description="ZNF380 coiled-coil" evidence="8">
    <location>
        <begin position="113"/>
        <end position="193"/>
    </location>
</feature>
<keyword evidence="3" id="KW-0479">Metal-binding</keyword>
<dbReference type="GO" id="GO:0008270">
    <property type="term" value="F:zinc ion binding"/>
    <property type="evidence" value="ECO:0007669"/>
    <property type="project" value="UniProtKB-KW"/>
</dbReference>
<evidence type="ECO:0000256" key="4">
    <source>
        <dbReference type="ARBA" id="ARBA00022771"/>
    </source>
</evidence>
<feature type="compositionally biased region" description="Polar residues" evidence="7">
    <location>
        <begin position="9"/>
        <end position="30"/>
    </location>
</feature>
<dbReference type="GO" id="GO:0033260">
    <property type="term" value="P:nuclear DNA replication"/>
    <property type="evidence" value="ECO:0007669"/>
    <property type="project" value="TreeGrafter"/>
</dbReference>
<comment type="subcellular location">
    <subcellularLocation>
        <location evidence="1">Nucleus speckle</location>
    </subcellularLocation>
</comment>
<organism evidence="9 10">
    <name type="scientific">Stichopus japonicus</name>
    <name type="common">Sea cucumber</name>
    <dbReference type="NCBI Taxonomy" id="307972"/>
    <lineage>
        <taxon>Eukaryota</taxon>
        <taxon>Metazoa</taxon>
        <taxon>Echinodermata</taxon>
        <taxon>Eleutherozoa</taxon>
        <taxon>Echinozoa</taxon>
        <taxon>Holothuroidea</taxon>
        <taxon>Aspidochirotacea</taxon>
        <taxon>Aspidochirotida</taxon>
        <taxon>Stichopodidae</taxon>
        <taxon>Apostichopus</taxon>
    </lineage>
</organism>
<reference evidence="9 10" key="1">
    <citation type="journal article" date="2017" name="PLoS Biol.">
        <title>The sea cucumber genome provides insights into morphological evolution and visceral regeneration.</title>
        <authorList>
            <person name="Zhang X."/>
            <person name="Sun L."/>
            <person name="Yuan J."/>
            <person name="Sun Y."/>
            <person name="Gao Y."/>
            <person name="Zhang L."/>
            <person name="Li S."/>
            <person name="Dai H."/>
            <person name="Hamel J.F."/>
            <person name="Liu C."/>
            <person name="Yu Y."/>
            <person name="Liu S."/>
            <person name="Lin W."/>
            <person name="Guo K."/>
            <person name="Jin S."/>
            <person name="Xu P."/>
            <person name="Storey K.B."/>
            <person name="Huan P."/>
            <person name="Zhang T."/>
            <person name="Zhou Y."/>
            <person name="Zhang J."/>
            <person name="Lin C."/>
            <person name="Li X."/>
            <person name="Xing L."/>
            <person name="Huo D."/>
            <person name="Sun M."/>
            <person name="Wang L."/>
            <person name="Mercier A."/>
            <person name="Li F."/>
            <person name="Yang H."/>
            <person name="Xiang J."/>
        </authorList>
    </citation>
    <scope>NUCLEOTIDE SEQUENCE [LARGE SCALE GENOMIC DNA]</scope>
    <source>
        <strain evidence="9">Shaxun</strain>
        <tissue evidence="9">Muscle</tissue>
    </source>
</reference>
<name>A0A2G8JLM6_STIJA</name>
<dbReference type="InterPro" id="IPR059039">
    <property type="entry name" value="ZNF380_CC"/>
</dbReference>
<dbReference type="AlphaFoldDB" id="A0A2G8JLM6"/>
<dbReference type="STRING" id="307972.A0A2G8JLM6"/>
<dbReference type="GO" id="GO:0033314">
    <property type="term" value="P:mitotic DNA replication checkpoint signaling"/>
    <property type="evidence" value="ECO:0007669"/>
    <property type="project" value="TreeGrafter"/>
</dbReference>
<comment type="caution">
    <text evidence="9">The sequence shown here is derived from an EMBL/GenBank/DDBJ whole genome shotgun (WGS) entry which is preliminary data.</text>
</comment>
<dbReference type="GO" id="GO:0003676">
    <property type="term" value="F:nucleic acid binding"/>
    <property type="evidence" value="ECO:0007669"/>
    <property type="project" value="InterPro"/>
</dbReference>
<protein>
    <submittedName>
        <fullName evidence="9">Putative zinc finger protein</fullName>
    </submittedName>
</protein>
<dbReference type="Proteomes" id="UP000230750">
    <property type="component" value="Unassembled WGS sequence"/>
</dbReference>